<dbReference type="InterPro" id="IPR027359">
    <property type="entry name" value="Volt_channel_dom_sf"/>
</dbReference>
<evidence type="ECO:0000256" key="5">
    <source>
        <dbReference type="ARBA" id="ARBA00022692"/>
    </source>
</evidence>
<dbReference type="GO" id="GO:0034702">
    <property type="term" value="C:monoatomic ion channel complex"/>
    <property type="evidence" value="ECO:0007669"/>
    <property type="project" value="UniProtKB-KW"/>
</dbReference>
<protein>
    <recommendedName>
        <fullName evidence="2">Voltage-gated hydrogen channel 1</fullName>
    </recommendedName>
    <alternativeName>
        <fullName evidence="12">Hydrogen voltage-gated channel 1</fullName>
    </alternativeName>
</protein>
<evidence type="ECO:0000256" key="2">
    <source>
        <dbReference type="ARBA" id="ARBA00015897"/>
    </source>
</evidence>
<name>A0A9D4N1U4_DREPO</name>
<dbReference type="PANTHER" id="PTHR46480:SF1">
    <property type="entry name" value="VOLTAGE-GATED HYDROGEN CHANNEL 1"/>
    <property type="match status" value="1"/>
</dbReference>
<dbReference type="Gene3D" id="1.20.120.350">
    <property type="entry name" value="Voltage-gated potassium channels. Chain C"/>
    <property type="match status" value="1"/>
</dbReference>
<evidence type="ECO:0000256" key="11">
    <source>
        <dbReference type="ARBA" id="ARBA00023303"/>
    </source>
</evidence>
<evidence type="ECO:0000256" key="8">
    <source>
        <dbReference type="ARBA" id="ARBA00023054"/>
    </source>
</evidence>
<dbReference type="InterPro" id="IPR031846">
    <property type="entry name" value="Hvcn1"/>
</dbReference>
<organism evidence="15 16">
    <name type="scientific">Dreissena polymorpha</name>
    <name type="common">Zebra mussel</name>
    <name type="synonym">Mytilus polymorpha</name>
    <dbReference type="NCBI Taxonomy" id="45954"/>
    <lineage>
        <taxon>Eukaryota</taxon>
        <taxon>Metazoa</taxon>
        <taxon>Spiralia</taxon>
        <taxon>Lophotrochozoa</taxon>
        <taxon>Mollusca</taxon>
        <taxon>Bivalvia</taxon>
        <taxon>Autobranchia</taxon>
        <taxon>Heteroconchia</taxon>
        <taxon>Euheterodonta</taxon>
        <taxon>Imparidentia</taxon>
        <taxon>Neoheterodontei</taxon>
        <taxon>Myida</taxon>
        <taxon>Dreissenoidea</taxon>
        <taxon>Dreissenidae</taxon>
        <taxon>Dreissena</taxon>
    </lineage>
</organism>
<feature type="transmembrane region" description="Helical" evidence="13">
    <location>
        <begin position="55"/>
        <end position="76"/>
    </location>
</feature>
<accession>A0A9D4N1U4</accession>
<keyword evidence="7 13" id="KW-1133">Transmembrane helix</keyword>
<proteinExistence type="predicted"/>
<keyword evidence="3" id="KW-0813">Transport</keyword>
<dbReference type="SUPFAM" id="SSF81324">
    <property type="entry name" value="Voltage-gated potassium channels"/>
    <property type="match status" value="1"/>
</dbReference>
<keyword evidence="9" id="KW-0406">Ion transport</keyword>
<comment type="caution">
    <text evidence="15">The sequence shown here is derived from an EMBL/GenBank/DDBJ whole genome shotgun (WGS) entry which is preliminary data.</text>
</comment>
<dbReference type="AlphaFoldDB" id="A0A9D4N1U4"/>
<evidence type="ECO:0000256" key="9">
    <source>
        <dbReference type="ARBA" id="ARBA00023065"/>
    </source>
</evidence>
<keyword evidence="16" id="KW-1185">Reference proteome</keyword>
<dbReference type="EMBL" id="JAIWYP010000001">
    <property type="protein sequence ID" value="KAH3885177.1"/>
    <property type="molecule type" value="Genomic_DNA"/>
</dbReference>
<evidence type="ECO:0000256" key="12">
    <source>
        <dbReference type="ARBA" id="ARBA00031989"/>
    </source>
</evidence>
<keyword evidence="4" id="KW-1003">Cell membrane</keyword>
<comment type="subcellular location">
    <subcellularLocation>
        <location evidence="1">Cell membrane</location>
        <topology evidence="1">Multi-pass membrane protein</topology>
    </subcellularLocation>
</comment>
<feature type="domain" description="Ion transport" evidence="14">
    <location>
        <begin position="55"/>
        <end position="169"/>
    </location>
</feature>
<evidence type="ECO:0000256" key="7">
    <source>
        <dbReference type="ARBA" id="ARBA00022989"/>
    </source>
</evidence>
<dbReference type="Pfam" id="PF00520">
    <property type="entry name" value="Ion_trans"/>
    <property type="match status" value="1"/>
</dbReference>
<evidence type="ECO:0000256" key="6">
    <source>
        <dbReference type="ARBA" id="ARBA00022882"/>
    </source>
</evidence>
<keyword evidence="11" id="KW-0407">Ion channel</keyword>
<dbReference type="GO" id="GO:0030171">
    <property type="term" value="F:voltage-gated proton channel activity"/>
    <property type="evidence" value="ECO:0007669"/>
    <property type="project" value="InterPro"/>
</dbReference>
<keyword evidence="10 13" id="KW-0472">Membrane</keyword>
<sequence length="260" mass="30167">MKIQMDGFRKLQDDLEKVIDKDDCASSITTDSEETKPKFRTRRDCLKHFFHTNKFHIFVVTFVIIDCLLVVTELLLDLNVFTKDAHHTVAPHVLHYCSIGILGLFLLEKLVQLCVFRCEFFKHKFEVFDAVVVVVSFALDVVFRDSLGPESGLGLLIVLRLWRVTRIINGVVMSVKYQAEAKVKRERRLRDACEQELMKYREYCTAQENEIEKLRGLLRKHGITDIMPIEIPRPVSLINVVAEVNPVNEKTYLDKDKSKQ</sequence>
<evidence type="ECO:0000256" key="4">
    <source>
        <dbReference type="ARBA" id="ARBA00022475"/>
    </source>
</evidence>
<dbReference type="InterPro" id="IPR005821">
    <property type="entry name" value="Ion_trans_dom"/>
</dbReference>
<dbReference type="PANTHER" id="PTHR46480">
    <property type="entry name" value="F20B24.22"/>
    <property type="match status" value="1"/>
</dbReference>
<gene>
    <name evidence="15" type="ORF">DPMN_009168</name>
</gene>
<evidence type="ECO:0000256" key="1">
    <source>
        <dbReference type="ARBA" id="ARBA00004651"/>
    </source>
</evidence>
<evidence type="ECO:0000259" key="14">
    <source>
        <dbReference type="Pfam" id="PF00520"/>
    </source>
</evidence>
<evidence type="ECO:0000256" key="13">
    <source>
        <dbReference type="SAM" id="Phobius"/>
    </source>
</evidence>
<keyword evidence="6" id="KW-0851">Voltage-gated channel</keyword>
<evidence type="ECO:0000256" key="3">
    <source>
        <dbReference type="ARBA" id="ARBA00022448"/>
    </source>
</evidence>
<dbReference type="Proteomes" id="UP000828390">
    <property type="component" value="Unassembled WGS sequence"/>
</dbReference>
<evidence type="ECO:0000313" key="15">
    <source>
        <dbReference type="EMBL" id="KAH3885177.1"/>
    </source>
</evidence>
<dbReference type="GO" id="GO:0005886">
    <property type="term" value="C:plasma membrane"/>
    <property type="evidence" value="ECO:0007669"/>
    <property type="project" value="UniProtKB-SubCell"/>
</dbReference>
<keyword evidence="5 13" id="KW-0812">Transmembrane</keyword>
<reference evidence="15" key="2">
    <citation type="submission" date="2020-11" db="EMBL/GenBank/DDBJ databases">
        <authorList>
            <person name="McCartney M.A."/>
            <person name="Auch B."/>
            <person name="Kono T."/>
            <person name="Mallez S."/>
            <person name="Becker A."/>
            <person name="Gohl D.M."/>
            <person name="Silverstein K.A.T."/>
            <person name="Koren S."/>
            <person name="Bechman K.B."/>
            <person name="Herman A."/>
            <person name="Abrahante J.E."/>
            <person name="Garbe J."/>
        </authorList>
    </citation>
    <scope>NUCLEOTIDE SEQUENCE</scope>
    <source>
        <strain evidence="15">Duluth1</strain>
        <tissue evidence="15">Whole animal</tissue>
    </source>
</reference>
<keyword evidence="8" id="KW-0175">Coiled coil</keyword>
<dbReference type="OrthoDB" id="427456at2759"/>
<reference evidence="15" key="1">
    <citation type="journal article" date="2019" name="bioRxiv">
        <title>The Genome of the Zebra Mussel, Dreissena polymorpha: A Resource for Invasive Species Research.</title>
        <authorList>
            <person name="McCartney M.A."/>
            <person name="Auch B."/>
            <person name="Kono T."/>
            <person name="Mallez S."/>
            <person name="Zhang Y."/>
            <person name="Obille A."/>
            <person name="Becker A."/>
            <person name="Abrahante J.E."/>
            <person name="Garbe J."/>
            <person name="Badalamenti J.P."/>
            <person name="Herman A."/>
            <person name="Mangelson H."/>
            <person name="Liachko I."/>
            <person name="Sullivan S."/>
            <person name="Sone E.D."/>
            <person name="Koren S."/>
            <person name="Silverstein K.A.T."/>
            <person name="Beckman K.B."/>
            <person name="Gohl D.M."/>
        </authorList>
    </citation>
    <scope>NUCLEOTIDE SEQUENCE</scope>
    <source>
        <strain evidence="15">Duluth1</strain>
        <tissue evidence="15">Whole animal</tissue>
    </source>
</reference>
<evidence type="ECO:0000313" key="16">
    <source>
        <dbReference type="Proteomes" id="UP000828390"/>
    </source>
</evidence>
<feature type="transmembrane region" description="Helical" evidence="13">
    <location>
        <begin position="88"/>
        <end position="107"/>
    </location>
</feature>
<evidence type="ECO:0000256" key="10">
    <source>
        <dbReference type="ARBA" id="ARBA00023136"/>
    </source>
</evidence>